<dbReference type="PANTHER" id="PTHR43537:SF45">
    <property type="entry name" value="GNTR FAMILY REGULATORY PROTEIN"/>
    <property type="match status" value="1"/>
</dbReference>
<dbReference type="Pfam" id="PF07729">
    <property type="entry name" value="FCD"/>
    <property type="match status" value="1"/>
</dbReference>
<dbReference type="InterPro" id="IPR036388">
    <property type="entry name" value="WH-like_DNA-bd_sf"/>
</dbReference>
<sequence>MSEGGRHLDVQRRALRDQVHDRILADLLDGTVQPGERLSIDTLARELAVSPTPVREALVQLERTGLVTREALKGYRVAPPLDREQLAELFEARLMLEERAATLAAPRASELLPALRAAHEVHEAASHDVVHAHAVGEVPLEVTQRYFEADGAFHAVILEHAGNRYVHEMHASLGALTHRLRQAALRGPSDVIEAIAEHRAILDAFASQPDAAGDRMRDHIANVRDRSLSGR</sequence>
<evidence type="ECO:0000256" key="1">
    <source>
        <dbReference type="ARBA" id="ARBA00023015"/>
    </source>
</evidence>
<keyword evidence="2 5" id="KW-0238">DNA-binding</keyword>
<dbReference type="Pfam" id="PF00392">
    <property type="entry name" value="GntR"/>
    <property type="match status" value="1"/>
</dbReference>
<dbReference type="PANTHER" id="PTHR43537">
    <property type="entry name" value="TRANSCRIPTIONAL REGULATOR, GNTR FAMILY"/>
    <property type="match status" value="1"/>
</dbReference>
<dbReference type="AlphaFoldDB" id="A0A1G8B416"/>
<dbReference type="InterPro" id="IPR011711">
    <property type="entry name" value="GntR_C"/>
</dbReference>
<accession>A0A1G8B416</accession>
<dbReference type="RefSeq" id="WP_092502393.1">
    <property type="nucleotide sequence ID" value="NZ_LT629695.1"/>
</dbReference>
<evidence type="ECO:0000313" key="5">
    <source>
        <dbReference type="EMBL" id="SDH27881.1"/>
    </source>
</evidence>
<dbReference type="SMART" id="SM00345">
    <property type="entry name" value="HTH_GNTR"/>
    <property type="match status" value="1"/>
</dbReference>
<dbReference type="STRING" id="399736.SAMN04489720_0650"/>
<proteinExistence type="predicted"/>
<evidence type="ECO:0000256" key="3">
    <source>
        <dbReference type="ARBA" id="ARBA00023163"/>
    </source>
</evidence>
<dbReference type="Proteomes" id="UP000198822">
    <property type="component" value="Chromosome I"/>
</dbReference>
<keyword evidence="6" id="KW-1185">Reference proteome</keyword>
<dbReference type="InterPro" id="IPR000524">
    <property type="entry name" value="Tscrpt_reg_HTH_GntR"/>
</dbReference>
<dbReference type="SUPFAM" id="SSF46785">
    <property type="entry name" value="Winged helix' DNA-binding domain"/>
    <property type="match status" value="1"/>
</dbReference>
<name>A0A1G8B416_9MICO</name>
<evidence type="ECO:0000313" key="6">
    <source>
        <dbReference type="Proteomes" id="UP000198822"/>
    </source>
</evidence>
<dbReference type="GO" id="GO:0003700">
    <property type="term" value="F:DNA-binding transcription factor activity"/>
    <property type="evidence" value="ECO:0007669"/>
    <property type="project" value="InterPro"/>
</dbReference>
<keyword evidence="3" id="KW-0804">Transcription</keyword>
<dbReference type="EMBL" id="LT629695">
    <property type="protein sequence ID" value="SDH27881.1"/>
    <property type="molecule type" value="Genomic_DNA"/>
</dbReference>
<dbReference type="OrthoDB" id="3864082at2"/>
<protein>
    <submittedName>
        <fullName evidence="5">DNA-binding transcriptional regulator, GntR family</fullName>
    </submittedName>
</protein>
<dbReference type="PROSITE" id="PS50949">
    <property type="entry name" value="HTH_GNTR"/>
    <property type="match status" value="1"/>
</dbReference>
<dbReference type="SUPFAM" id="SSF48008">
    <property type="entry name" value="GntR ligand-binding domain-like"/>
    <property type="match status" value="1"/>
</dbReference>
<dbReference type="InterPro" id="IPR036390">
    <property type="entry name" value="WH_DNA-bd_sf"/>
</dbReference>
<dbReference type="SMART" id="SM00895">
    <property type="entry name" value="FCD"/>
    <property type="match status" value="1"/>
</dbReference>
<dbReference type="CDD" id="cd07377">
    <property type="entry name" value="WHTH_GntR"/>
    <property type="match status" value="1"/>
</dbReference>
<gene>
    <name evidence="5" type="ORF">SAMN04489720_0650</name>
</gene>
<feature type="domain" description="HTH gntR-type" evidence="4">
    <location>
        <begin position="13"/>
        <end position="80"/>
    </location>
</feature>
<reference evidence="6" key="1">
    <citation type="submission" date="2016-10" db="EMBL/GenBank/DDBJ databases">
        <authorList>
            <person name="Varghese N."/>
            <person name="Submissions S."/>
        </authorList>
    </citation>
    <scope>NUCLEOTIDE SEQUENCE [LARGE SCALE GENOMIC DNA]</scope>
    <source>
        <strain evidence="6">DSM 22002</strain>
    </source>
</reference>
<dbReference type="GO" id="GO:0003677">
    <property type="term" value="F:DNA binding"/>
    <property type="evidence" value="ECO:0007669"/>
    <property type="project" value="UniProtKB-KW"/>
</dbReference>
<evidence type="ECO:0000259" key="4">
    <source>
        <dbReference type="PROSITE" id="PS50949"/>
    </source>
</evidence>
<evidence type="ECO:0000256" key="2">
    <source>
        <dbReference type="ARBA" id="ARBA00023125"/>
    </source>
</evidence>
<dbReference type="Gene3D" id="1.10.10.10">
    <property type="entry name" value="Winged helix-like DNA-binding domain superfamily/Winged helix DNA-binding domain"/>
    <property type="match status" value="1"/>
</dbReference>
<keyword evidence="1" id="KW-0805">Transcription regulation</keyword>
<dbReference type="InterPro" id="IPR008920">
    <property type="entry name" value="TF_FadR/GntR_C"/>
</dbReference>
<organism evidence="5 6">
    <name type="scientific">Agrococcus jejuensis</name>
    <dbReference type="NCBI Taxonomy" id="399736"/>
    <lineage>
        <taxon>Bacteria</taxon>
        <taxon>Bacillati</taxon>
        <taxon>Actinomycetota</taxon>
        <taxon>Actinomycetes</taxon>
        <taxon>Micrococcales</taxon>
        <taxon>Microbacteriaceae</taxon>
        <taxon>Agrococcus</taxon>
    </lineage>
</organism>
<dbReference type="Gene3D" id="1.20.120.530">
    <property type="entry name" value="GntR ligand-binding domain-like"/>
    <property type="match status" value="1"/>
</dbReference>